<dbReference type="InterPro" id="IPR046533">
    <property type="entry name" value="DUF6598"/>
</dbReference>
<dbReference type="HOGENOM" id="CLU_030845_1_2_1"/>
<feature type="region of interest" description="Disordered" evidence="1">
    <location>
        <begin position="1"/>
        <end position="62"/>
    </location>
</feature>
<name>A0A0D3H332_9ORYZ</name>
<dbReference type="Gramene" id="OBART08G23220.1">
    <property type="protein sequence ID" value="OBART08G23220.1"/>
    <property type="gene ID" value="OBART08G23220"/>
</dbReference>
<evidence type="ECO:0000313" key="4">
    <source>
        <dbReference type="Proteomes" id="UP000026960"/>
    </source>
</evidence>
<dbReference type="PaxDb" id="65489-OBART08G23220.1"/>
<protein>
    <recommendedName>
        <fullName evidence="2">DUF6598 domain-containing protein</fullName>
    </recommendedName>
</protein>
<dbReference type="STRING" id="65489.A0A0D3H332"/>
<dbReference type="EnsemblPlants" id="OBART08G23220.1">
    <property type="protein sequence ID" value="OBART08G23220.1"/>
    <property type="gene ID" value="OBART08G23220"/>
</dbReference>
<keyword evidence="4" id="KW-1185">Reference proteome</keyword>
<feature type="domain" description="DUF6598" evidence="2">
    <location>
        <begin position="221"/>
        <end position="457"/>
    </location>
</feature>
<evidence type="ECO:0000259" key="2">
    <source>
        <dbReference type="Pfam" id="PF20241"/>
    </source>
</evidence>
<evidence type="ECO:0000313" key="3">
    <source>
        <dbReference type="EnsemblPlants" id="OBART08G23220.1"/>
    </source>
</evidence>
<organism evidence="3">
    <name type="scientific">Oryza barthii</name>
    <dbReference type="NCBI Taxonomy" id="65489"/>
    <lineage>
        <taxon>Eukaryota</taxon>
        <taxon>Viridiplantae</taxon>
        <taxon>Streptophyta</taxon>
        <taxon>Embryophyta</taxon>
        <taxon>Tracheophyta</taxon>
        <taxon>Spermatophyta</taxon>
        <taxon>Magnoliopsida</taxon>
        <taxon>Liliopsida</taxon>
        <taxon>Poales</taxon>
        <taxon>Poaceae</taxon>
        <taxon>BOP clade</taxon>
        <taxon>Oryzoideae</taxon>
        <taxon>Oryzeae</taxon>
        <taxon>Oryzinae</taxon>
        <taxon>Oryza</taxon>
    </lineage>
</organism>
<dbReference type="Pfam" id="PF20241">
    <property type="entry name" value="DUF6598"/>
    <property type="match status" value="1"/>
</dbReference>
<dbReference type="Proteomes" id="UP000026960">
    <property type="component" value="Chromosome 8"/>
</dbReference>
<reference evidence="3" key="2">
    <citation type="submission" date="2015-03" db="UniProtKB">
        <authorList>
            <consortium name="EnsemblPlants"/>
        </authorList>
    </citation>
    <scope>IDENTIFICATION</scope>
</reference>
<accession>A0A0D3H332</accession>
<dbReference type="PANTHER" id="PTHR33065">
    <property type="entry name" value="OS07G0486400 PROTEIN"/>
    <property type="match status" value="1"/>
</dbReference>
<dbReference type="PANTHER" id="PTHR33065:SF186">
    <property type="entry name" value="OS08G0134900 PROTEIN"/>
    <property type="match status" value="1"/>
</dbReference>
<sequence>MGKGDGGAVKGETTVPRRKVALGWRGAAKAEGADEPRQSEQGEDAGGAVKKERAPAAPRRRGLCGEDTCGTAMRFLWREVRIFTPTAPPTRIKTFSTSDSAHQWSSLWSESTQHKQAMAESDKNGEDKCEMRDTVDKKKQEWKLLMEDPKLTWEEKVVEVLHIVRCRGFTEYNHKLLRSLPTRFHTHNIAFFDLDKESKLGRGPPVKKALASSEYWRMMDSVNVIAIKVTESDVSYPISIFGTVLARDVYDYRCVLFRRGRDDAQIITSPEDTLLLTGPNRALAASDNIYFEFHLKIKGDEGVDKDFNKGLLEHSTICYTKQPMTLSLESLLSTIEFVYTPVPCAVEASVAVSIKGLVSSKFSGKVTAWTSGDDENKIILYDSEVKGTNRALGPGGSIDLTRRFVAVKLDDTLVLNVSVSEGDHHEEAELFELVVGHDDDEEECIRQQGPYELQVKVVWTAGLEESWRRSSRSLPAMLV</sequence>
<dbReference type="AlphaFoldDB" id="A0A0D3H332"/>
<proteinExistence type="predicted"/>
<evidence type="ECO:0000256" key="1">
    <source>
        <dbReference type="SAM" id="MobiDB-lite"/>
    </source>
</evidence>
<feature type="compositionally biased region" description="Basic and acidic residues" evidence="1">
    <location>
        <begin position="31"/>
        <end position="40"/>
    </location>
</feature>
<reference evidence="3" key="1">
    <citation type="journal article" date="2009" name="Rice">
        <title>De Novo Next Generation Sequencing of Plant Genomes.</title>
        <authorList>
            <person name="Rounsley S."/>
            <person name="Marri P.R."/>
            <person name="Yu Y."/>
            <person name="He R."/>
            <person name="Sisneros N."/>
            <person name="Goicoechea J.L."/>
            <person name="Lee S.J."/>
            <person name="Angelova A."/>
            <person name="Kudrna D."/>
            <person name="Luo M."/>
            <person name="Affourtit J."/>
            <person name="Desany B."/>
            <person name="Knight J."/>
            <person name="Niazi F."/>
            <person name="Egholm M."/>
            <person name="Wing R.A."/>
        </authorList>
    </citation>
    <scope>NUCLEOTIDE SEQUENCE [LARGE SCALE GENOMIC DNA]</scope>
    <source>
        <strain evidence="3">cv. IRGC 105608</strain>
    </source>
</reference>